<dbReference type="Proteomes" id="UP000065641">
    <property type="component" value="Chromosome"/>
</dbReference>
<dbReference type="STRING" id="1249552.PS2015_2478"/>
<feature type="transmembrane region" description="Helical" evidence="1">
    <location>
        <begin position="140"/>
        <end position="159"/>
    </location>
</feature>
<dbReference type="EMBL" id="CP013189">
    <property type="protein sequence ID" value="ALO47112.1"/>
    <property type="molecule type" value="Genomic_DNA"/>
</dbReference>
<reference evidence="3 4" key="1">
    <citation type="submission" date="2015-11" db="EMBL/GenBank/DDBJ databases">
        <authorList>
            <person name="Zhang Y."/>
            <person name="Guo Z."/>
        </authorList>
    </citation>
    <scope>NUCLEOTIDE SEQUENCE [LARGE SCALE GENOMIC DNA]</scope>
    <source>
        <strain evidence="3 4">KCTC 32221</strain>
    </source>
</reference>
<keyword evidence="1" id="KW-0472">Membrane</keyword>
<evidence type="ECO:0000259" key="2">
    <source>
        <dbReference type="Pfam" id="PF20349"/>
    </source>
</evidence>
<keyword evidence="4" id="KW-1185">Reference proteome</keyword>
<accession>A0A0S2KFM8</accession>
<dbReference type="InterPro" id="IPR046586">
    <property type="entry name" value="DUF6644"/>
</dbReference>
<evidence type="ECO:0000313" key="4">
    <source>
        <dbReference type="Proteomes" id="UP000065641"/>
    </source>
</evidence>
<gene>
    <name evidence="3" type="ORF">PS2015_2478</name>
</gene>
<feature type="transmembrane region" description="Helical" evidence="1">
    <location>
        <begin position="74"/>
        <end position="95"/>
    </location>
</feature>
<organism evidence="3 4">
    <name type="scientific">Pseudohongiella spirulinae</name>
    <dbReference type="NCBI Taxonomy" id="1249552"/>
    <lineage>
        <taxon>Bacteria</taxon>
        <taxon>Pseudomonadati</taxon>
        <taxon>Pseudomonadota</taxon>
        <taxon>Gammaproteobacteria</taxon>
        <taxon>Pseudomonadales</taxon>
        <taxon>Pseudohongiellaceae</taxon>
        <taxon>Pseudohongiella</taxon>
    </lineage>
</organism>
<evidence type="ECO:0000256" key="1">
    <source>
        <dbReference type="SAM" id="Phobius"/>
    </source>
</evidence>
<feature type="transmembrane region" description="Helical" evidence="1">
    <location>
        <begin position="101"/>
        <end position="120"/>
    </location>
</feature>
<keyword evidence="1" id="KW-1133">Transmembrane helix</keyword>
<sequence>MELLPLSFFEWAETSFLGYIGKTYGGIYATFGQSLHLISLAVLGGSVLVSDLRLLNVILKDVPSEVVADQAHKWFRMALIAIMVTGVFMAAAIAVKLYYNAAFWAKMYALIAGILFVFFVRRPLLQGNHSEIKPWVLKMVAVSSILVWVSVAATGRWIGFS</sequence>
<feature type="transmembrane region" description="Helical" evidence="1">
    <location>
        <begin position="34"/>
        <end position="54"/>
    </location>
</feature>
<dbReference type="KEGG" id="pspi:PS2015_2478"/>
<evidence type="ECO:0000313" key="3">
    <source>
        <dbReference type="EMBL" id="ALO47112.1"/>
    </source>
</evidence>
<name>A0A0S2KFM8_9GAMM</name>
<protein>
    <recommendedName>
        <fullName evidence="2">DUF6644 domain-containing protein</fullName>
    </recommendedName>
</protein>
<dbReference type="Pfam" id="PF20349">
    <property type="entry name" value="DUF6644"/>
    <property type="match status" value="1"/>
</dbReference>
<proteinExistence type="predicted"/>
<dbReference type="RefSeq" id="WP_058022535.1">
    <property type="nucleotide sequence ID" value="NZ_CP013189.1"/>
</dbReference>
<dbReference type="AlphaFoldDB" id="A0A0S2KFM8"/>
<dbReference type="OrthoDB" id="7064177at2"/>
<feature type="domain" description="DUF6644" evidence="2">
    <location>
        <begin position="8"/>
        <end position="161"/>
    </location>
</feature>
<keyword evidence="1" id="KW-0812">Transmembrane</keyword>